<comment type="subcellular location">
    <subcellularLocation>
        <location evidence="5">Nucleus</location>
        <location evidence="5">Nucleolus</location>
    </subcellularLocation>
    <subcellularLocation>
        <location evidence="5">Nucleus</location>
        <location evidence="5">Nucleoplasm</location>
    </subcellularLocation>
</comment>
<proteinExistence type="inferred from homology"/>
<dbReference type="InterPro" id="IPR011687">
    <property type="entry name" value="Nop53/GLTSCR2"/>
</dbReference>
<evidence type="ECO:0000313" key="8">
    <source>
        <dbReference type="Proteomes" id="UP001140513"/>
    </source>
</evidence>
<comment type="caution">
    <text evidence="7">The sequence shown here is derived from an EMBL/GenBank/DDBJ whole genome shotgun (WGS) entry which is preliminary data.</text>
</comment>
<protein>
    <recommendedName>
        <fullName evidence="2 5">Ribosome biogenesis protein NOP53</fullName>
    </recommendedName>
</protein>
<feature type="compositionally biased region" description="Acidic residues" evidence="6">
    <location>
        <begin position="244"/>
        <end position="265"/>
    </location>
</feature>
<evidence type="ECO:0000256" key="4">
    <source>
        <dbReference type="ARBA" id="ARBA00023242"/>
    </source>
</evidence>
<keyword evidence="4 5" id="KW-0539">Nucleus</keyword>
<dbReference type="PANTHER" id="PTHR14211:SF7">
    <property type="entry name" value="RIBOSOME BIOGENESIS PROTEIN NOP53"/>
    <property type="match status" value="1"/>
</dbReference>
<reference evidence="7" key="1">
    <citation type="submission" date="2022-10" db="EMBL/GenBank/DDBJ databases">
        <title>Tapping the CABI collections for fungal endophytes: first genome assemblies for Collariella, Neodidymelliopsis, Ascochyta clinopodiicola, Didymella pomorum, Didymosphaeria variabile, Neocosmospora piperis and Neocucurbitaria cava.</title>
        <authorList>
            <person name="Hill R."/>
        </authorList>
    </citation>
    <scope>NUCLEOTIDE SEQUENCE</scope>
    <source>
        <strain evidence="7">IMI 356815</strain>
    </source>
</reference>
<evidence type="ECO:0000256" key="2">
    <source>
        <dbReference type="ARBA" id="ARBA00018339"/>
    </source>
</evidence>
<dbReference type="OrthoDB" id="5072at2759"/>
<dbReference type="Pfam" id="PF07767">
    <property type="entry name" value="Nop53"/>
    <property type="match status" value="1"/>
</dbReference>
<feature type="compositionally biased region" description="Basic and acidic residues" evidence="6">
    <location>
        <begin position="289"/>
        <end position="307"/>
    </location>
</feature>
<dbReference type="AlphaFoldDB" id="A0A9W9CAT0"/>
<dbReference type="GeneID" id="80911315"/>
<sequence length="424" mass="48786">MTDVESKAAPAQYKQPSRKGKKAWRKNVDVTQISSGLDEVRDQIIQGGIIAEKPSDELFAIDTTGDAAVQKAYNKRHKPLKADEILNKRSAIPSVSSKKRFSDFTEEKRRKKSKVSQKDYDRLRSIAYGGDQVKKDIVETGDAPNYDPWAVQEVKKDPKFSFLDEKKPKVEPATLKQAPVSLAKSGKAIPAVRKPEGGKSYNPNFNDWQALVTREGDKAVEAEKQRLQEAQEEAERMERAMVESDSESDGNESAWESEWEGFSDEENTKQKRPERKTPAQRNKFKRKKAAEGQVKHEARMKAKEQQLRRIKELQKSVEEKEKAREALRNMTLVETKEESDDEGEEVLRKKRFGKHYVPEAPLEVVLPDELKDSLRLLKPEGNLLKDRFRSMMVRGRIEARKQIPYAKKKKVTVTEKWSYKDWKL</sequence>
<evidence type="ECO:0000313" key="7">
    <source>
        <dbReference type="EMBL" id="KAJ4352437.1"/>
    </source>
</evidence>
<organism evidence="7 8">
    <name type="scientific">Didymosphaeria variabile</name>
    <dbReference type="NCBI Taxonomy" id="1932322"/>
    <lineage>
        <taxon>Eukaryota</taxon>
        <taxon>Fungi</taxon>
        <taxon>Dikarya</taxon>
        <taxon>Ascomycota</taxon>
        <taxon>Pezizomycotina</taxon>
        <taxon>Dothideomycetes</taxon>
        <taxon>Pleosporomycetidae</taxon>
        <taxon>Pleosporales</taxon>
        <taxon>Massarineae</taxon>
        <taxon>Didymosphaeriaceae</taxon>
        <taxon>Didymosphaeria</taxon>
    </lineage>
</organism>
<comment type="function">
    <text evidence="5">May play a role in ribosome biogenesis.</text>
</comment>
<feature type="compositionally biased region" description="Basic residues" evidence="6">
    <location>
        <begin position="16"/>
        <end position="25"/>
    </location>
</feature>
<evidence type="ECO:0000256" key="3">
    <source>
        <dbReference type="ARBA" id="ARBA00022517"/>
    </source>
</evidence>
<feature type="compositionally biased region" description="Basic and acidic residues" evidence="6">
    <location>
        <begin position="266"/>
        <end position="277"/>
    </location>
</feature>
<dbReference type="GO" id="GO:0006364">
    <property type="term" value="P:rRNA processing"/>
    <property type="evidence" value="ECO:0007669"/>
    <property type="project" value="TreeGrafter"/>
</dbReference>
<dbReference type="EMBL" id="JAPEUX010000005">
    <property type="protein sequence ID" value="KAJ4352437.1"/>
    <property type="molecule type" value="Genomic_DNA"/>
</dbReference>
<dbReference type="RefSeq" id="XP_056070793.1">
    <property type="nucleotide sequence ID" value="XM_056216546.1"/>
</dbReference>
<keyword evidence="8" id="KW-1185">Reference proteome</keyword>
<feature type="region of interest" description="Disordered" evidence="6">
    <location>
        <begin position="187"/>
        <end position="307"/>
    </location>
</feature>
<name>A0A9W9CAT0_9PLEO</name>
<dbReference type="PIRSF" id="PIRSF017302">
    <property type="entry name" value="Gltscr2"/>
    <property type="match status" value="1"/>
</dbReference>
<evidence type="ECO:0000256" key="5">
    <source>
        <dbReference type="PIRNR" id="PIRNR017302"/>
    </source>
</evidence>
<dbReference type="GO" id="GO:0000027">
    <property type="term" value="P:ribosomal large subunit assembly"/>
    <property type="evidence" value="ECO:0007669"/>
    <property type="project" value="UniProtKB-UniRule"/>
</dbReference>
<feature type="compositionally biased region" description="Basic and acidic residues" evidence="6">
    <location>
        <begin position="214"/>
        <end position="242"/>
    </location>
</feature>
<evidence type="ECO:0000256" key="1">
    <source>
        <dbReference type="ARBA" id="ARBA00008838"/>
    </source>
</evidence>
<keyword evidence="3 5" id="KW-0690">Ribosome biogenesis</keyword>
<dbReference type="PANTHER" id="PTHR14211">
    <property type="entry name" value="GLIOMA SUPPRESSOR CANDIDATE REGION GENE 2"/>
    <property type="match status" value="1"/>
</dbReference>
<dbReference type="GO" id="GO:0005654">
    <property type="term" value="C:nucleoplasm"/>
    <property type="evidence" value="ECO:0007669"/>
    <property type="project" value="UniProtKB-SubCell"/>
</dbReference>
<dbReference type="GO" id="GO:0005730">
    <property type="term" value="C:nucleolus"/>
    <property type="evidence" value="ECO:0007669"/>
    <property type="project" value="UniProtKB-SubCell"/>
</dbReference>
<dbReference type="Proteomes" id="UP001140513">
    <property type="component" value="Unassembled WGS sequence"/>
</dbReference>
<feature type="region of interest" description="Disordered" evidence="6">
    <location>
        <begin position="1"/>
        <end position="26"/>
    </location>
</feature>
<accession>A0A9W9CAT0</accession>
<gene>
    <name evidence="7" type="ORF">N0V89_007785</name>
</gene>
<comment type="similarity">
    <text evidence="1 5">Belongs to the NOP53 family.</text>
</comment>
<dbReference type="GO" id="GO:0008097">
    <property type="term" value="F:5S rRNA binding"/>
    <property type="evidence" value="ECO:0007669"/>
    <property type="project" value="TreeGrafter"/>
</dbReference>
<evidence type="ECO:0000256" key="6">
    <source>
        <dbReference type="SAM" id="MobiDB-lite"/>
    </source>
</evidence>
<feature type="region of interest" description="Disordered" evidence="6">
    <location>
        <begin position="89"/>
        <end position="118"/>
    </location>
</feature>